<evidence type="ECO:0000313" key="4">
    <source>
        <dbReference type="Proteomes" id="UP000521872"/>
    </source>
</evidence>
<evidence type="ECO:0000259" key="2">
    <source>
        <dbReference type="Pfam" id="PF12051"/>
    </source>
</evidence>
<proteinExistence type="predicted"/>
<feature type="transmembrane region" description="Helical" evidence="1">
    <location>
        <begin position="375"/>
        <end position="399"/>
    </location>
</feature>
<keyword evidence="1" id="KW-1133">Transmembrane helix</keyword>
<dbReference type="AlphaFoldDB" id="A0A8H4VPT6"/>
<protein>
    <recommendedName>
        <fullName evidence="2">DUF3533 domain-containing protein</fullName>
    </recommendedName>
</protein>
<dbReference type="InterPro" id="IPR022703">
    <property type="entry name" value="DUF3533"/>
</dbReference>
<comment type="caution">
    <text evidence="3">The sequence shown here is derived from an EMBL/GenBank/DDBJ whole genome shotgun (WGS) entry which is preliminary data.</text>
</comment>
<organism evidence="3 4">
    <name type="scientific">Agrocybe pediades</name>
    <dbReference type="NCBI Taxonomy" id="84607"/>
    <lineage>
        <taxon>Eukaryota</taxon>
        <taxon>Fungi</taxon>
        <taxon>Dikarya</taxon>
        <taxon>Basidiomycota</taxon>
        <taxon>Agaricomycotina</taxon>
        <taxon>Agaricomycetes</taxon>
        <taxon>Agaricomycetidae</taxon>
        <taxon>Agaricales</taxon>
        <taxon>Agaricineae</taxon>
        <taxon>Strophariaceae</taxon>
        <taxon>Agrocybe</taxon>
    </lineage>
</organism>
<feature type="transmembrane region" description="Helical" evidence="1">
    <location>
        <begin position="263"/>
        <end position="285"/>
    </location>
</feature>
<sequence>MLHSTDSGTASTVLKGTDSVACSIDPTLNFDHTIDLPAAPPPVFDDEIHTKRFMEKDPAVMAASKVYLRMYIKGLSTVIFAIFAIFSIYWGSLWRIPAHSMRGWIIDFDGGDVGLTVVRNLTLAPPHIIKWEVIPPRFFPLGEPEVIEAIKDNRAWVIITINTAASSNLQDAMALPDPSYNGSRAITVYGVEARNENAYRTLIRPNVQMFLDAIKLDYATRLVSQLSSGTDTDVLSLMSISPQTLVNPISYTLLNVIPFNQPVASAVVFVGLIYLLILSFFIVMIGFKARQASGLNRMLRLKSIIVLRLISSFLAYFFLSFFYSLLNLAFKLDLTRRFGHSGFFLFWMLSWIGMLAVGLALDALITLVGPDYVPYFMILWIITNVAVCIFPIEILPFVYRYGHVAPFYNISNSIRSIAFGTKNTLGRNFVVLFCWVLVSCVTLPLIQWYVRKKEARAAARRVAVSSGLPQDPEKHLVLLSRINLPPIQRYVRRKEAEAAGLALQQHGS</sequence>
<dbReference type="PANTHER" id="PTHR34814:SF1">
    <property type="entry name" value="NITROSOGUANIDINE RESISTANCE PROTEIN SNG1"/>
    <property type="match status" value="1"/>
</dbReference>
<evidence type="ECO:0000256" key="1">
    <source>
        <dbReference type="SAM" id="Phobius"/>
    </source>
</evidence>
<feature type="domain" description="DUF3533" evidence="2">
    <location>
        <begin position="78"/>
        <end position="440"/>
    </location>
</feature>
<gene>
    <name evidence="3" type="ORF">D9613_011281</name>
</gene>
<keyword evidence="4" id="KW-1185">Reference proteome</keyword>
<name>A0A8H4VPT6_9AGAR</name>
<feature type="transmembrane region" description="Helical" evidence="1">
    <location>
        <begin position="429"/>
        <end position="450"/>
    </location>
</feature>
<feature type="transmembrane region" description="Helical" evidence="1">
    <location>
        <begin position="305"/>
        <end position="326"/>
    </location>
</feature>
<dbReference type="InterPro" id="IPR053001">
    <property type="entry name" value="MNNG_permease-like"/>
</dbReference>
<dbReference type="PANTHER" id="PTHR34814">
    <property type="entry name" value="NITROSOGUANIDINE RESISTANCE PROTEIN SNG1"/>
    <property type="match status" value="1"/>
</dbReference>
<evidence type="ECO:0000313" key="3">
    <source>
        <dbReference type="EMBL" id="KAF4615915.1"/>
    </source>
</evidence>
<dbReference type="EMBL" id="JAACJL010000032">
    <property type="protein sequence ID" value="KAF4615915.1"/>
    <property type="molecule type" value="Genomic_DNA"/>
</dbReference>
<keyword evidence="1" id="KW-0812">Transmembrane</keyword>
<feature type="transmembrane region" description="Helical" evidence="1">
    <location>
        <begin position="71"/>
        <end position="91"/>
    </location>
</feature>
<dbReference type="Proteomes" id="UP000521872">
    <property type="component" value="Unassembled WGS sequence"/>
</dbReference>
<reference evidence="3 4" key="1">
    <citation type="submission" date="2019-12" db="EMBL/GenBank/DDBJ databases">
        <authorList>
            <person name="Floudas D."/>
            <person name="Bentzer J."/>
            <person name="Ahren D."/>
            <person name="Johansson T."/>
            <person name="Persson P."/>
            <person name="Tunlid A."/>
        </authorList>
    </citation>
    <scope>NUCLEOTIDE SEQUENCE [LARGE SCALE GENOMIC DNA]</scope>
    <source>
        <strain evidence="3 4">CBS 102.39</strain>
    </source>
</reference>
<accession>A0A8H4VPT6</accession>
<dbReference type="Pfam" id="PF12051">
    <property type="entry name" value="DUF3533"/>
    <property type="match status" value="1"/>
</dbReference>
<dbReference type="GO" id="GO:0016020">
    <property type="term" value="C:membrane"/>
    <property type="evidence" value="ECO:0007669"/>
    <property type="project" value="TreeGrafter"/>
</dbReference>
<feature type="transmembrane region" description="Helical" evidence="1">
    <location>
        <begin position="346"/>
        <end position="368"/>
    </location>
</feature>
<keyword evidence="1" id="KW-0472">Membrane</keyword>